<feature type="compositionally biased region" description="Low complexity" evidence="1">
    <location>
        <begin position="106"/>
        <end position="122"/>
    </location>
</feature>
<evidence type="ECO:0000256" key="1">
    <source>
        <dbReference type="SAM" id="MobiDB-lite"/>
    </source>
</evidence>
<evidence type="ECO:0000313" key="5">
    <source>
        <dbReference type="Proteomes" id="UP000291591"/>
    </source>
</evidence>
<dbReference type="NCBIfam" id="TIGR02353">
    <property type="entry name" value="NRPS_term_dom"/>
    <property type="match status" value="1"/>
</dbReference>
<feature type="transmembrane region" description="Helical" evidence="2">
    <location>
        <begin position="673"/>
        <end position="696"/>
    </location>
</feature>
<keyword evidence="2" id="KW-1133">Transmembrane helix</keyword>
<protein>
    <submittedName>
        <fullName evidence="4">Non-ribosomal peptide synthetase-like protein</fullName>
    </submittedName>
</protein>
<feature type="transmembrane region" description="Helical" evidence="2">
    <location>
        <begin position="385"/>
        <end position="404"/>
    </location>
</feature>
<evidence type="ECO:0000259" key="3">
    <source>
        <dbReference type="PROSITE" id="PS50075"/>
    </source>
</evidence>
<dbReference type="Pfam" id="PF00550">
    <property type="entry name" value="PP-binding"/>
    <property type="match status" value="1"/>
</dbReference>
<organism evidence="4 5">
    <name type="scientific">Pseudonocardia sediminis</name>
    <dbReference type="NCBI Taxonomy" id="1397368"/>
    <lineage>
        <taxon>Bacteria</taxon>
        <taxon>Bacillati</taxon>
        <taxon>Actinomycetota</taxon>
        <taxon>Actinomycetes</taxon>
        <taxon>Pseudonocardiales</taxon>
        <taxon>Pseudonocardiaceae</taxon>
        <taxon>Pseudonocardia</taxon>
    </lineage>
</organism>
<keyword evidence="2" id="KW-0472">Membrane</keyword>
<comment type="caution">
    <text evidence="4">The sequence shown here is derived from an EMBL/GenBank/DDBJ whole genome shotgun (WGS) entry which is preliminary data.</text>
</comment>
<feature type="transmembrane region" description="Helical" evidence="2">
    <location>
        <begin position="145"/>
        <end position="171"/>
    </location>
</feature>
<feature type="region of interest" description="Disordered" evidence="1">
    <location>
        <begin position="92"/>
        <end position="134"/>
    </location>
</feature>
<dbReference type="InterPro" id="IPR050179">
    <property type="entry name" value="Trans_hexapeptide_repeat"/>
</dbReference>
<feature type="region of interest" description="Disordered" evidence="1">
    <location>
        <begin position="909"/>
        <end position="1054"/>
    </location>
</feature>
<dbReference type="InterPro" id="IPR011004">
    <property type="entry name" value="Trimer_LpxA-like_sf"/>
</dbReference>
<name>A0A4Q7UU08_PSEST</name>
<dbReference type="InterPro" id="IPR012728">
    <property type="entry name" value="Pls/PosA_C"/>
</dbReference>
<reference evidence="4 5" key="1">
    <citation type="submission" date="2019-02" db="EMBL/GenBank/DDBJ databases">
        <title>Sequencing the genomes of 1000 actinobacteria strains.</title>
        <authorList>
            <person name="Klenk H.-P."/>
        </authorList>
    </citation>
    <scope>NUCLEOTIDE SEQUENCE [LARGE SCALE GENOMIC DNA]</scope>
    <source>
        <strain evidence="4 5">DSM 45779</strain>
    </source>
</reference>
<dbReference type="InterPro" id="IPR036736">
    <property type="entry name" value="ACP-like_sf"/>
</dbReference>
<dbReference type="Gene3D" id="1.10.1200.10">
    <property type="entry name" value="ACP-like"/>
    <property type="match status" value="1"/>
</dbReference>
<gene>
    <name evidence="4" type="ORF">EV383_2070</name>
</gene>
<dbReference type="AlphaFoldDB" id="A0A4Q7UU08"/>
<dbReference type="RefSeq" id="WP_207223483.1">
    <property type="nucleotide sequence ID" value="NZ_SHKL01000001.1"/>
</dbReference>
<feature type="transmembrane region" description="Helical" evidence="2">
    <location>
        <begin position="645"/>
        <end position="667"/>
    </location>
</feature>
<dbReference type="Pfam" id="PF14602">
    <property type="entry name" value="Hexapep_2"/>
    <property type="match status" value="2"/>
</dbReference>
<keyword evidence="5" id="KW-1185">Reference proteome</keyword>
<dbReference type="EMBL" id="SHKL01000001">
    <property type="protein sequence ID" value="RZT85206.1"/>
    <property type="molecule type" value="Genomic_DNA"/>
</dbReference>
<dbReference type="SUPFAM" id="SSF51161">
    <property type="entry name" value="Trimeric LpxA-like enzymes"/>
    <property type="match status" value="2"/>
</dbReference>
<evidence type="ECO:0000256" key="2">
    <source>
        <dbReference type="SAM" id="Phobius"/>
    </source>
</evidence>
<dbReference type="InterPro" id="IPR001451">
    <property type="entry name" value="Hexapep"/>
</dbReference>
<feature type="compositionally biased region" description="Basic and acidic residues" evidence="1">
    <location>
        <begin position="988"/>
        <end position="1014"/>
    </location>
</feature>
<sequence>MSAPPVPRPEIDRDVGADTGSETERALGAVLAEILDLDHVPADAHFFDDLGADSMVLARFCARLRKREDLPSPSMRDVYAHPTVRGLAGAVAPALPAPDAPPSEIDGPAPDGPAPEGAAPDASPVPDAGGPEPAATVPTAGRARYVLCGAAQLLIFLGYLCGVAVVTTRVYGWVAAGAGMLDLYLRAVAAGGVGLLALCLLPIVAKWVLIGRWKARSFPVWGLTYLRFWLVKTLVRANPLVLVAGGSALQVLYLRALGARIGPGVTLLTRSVPVATDLLTIGAGTVIRKSVLLSGYRAHVGRIEIGPVTLGRDVFIGETTVVDIGTSMGDGAALGHSSSLHTGQDVPAGQTWHGSPARRADVDYRTVAPVRCGSLRRGLYAAGQMLWALLFFVPLLTGGLDLLLADLPRTGIPLFNAAPDPTGWVFWAEAAATTSGLLFGGLLVGLVVVKVVPAMLNRLITPEKIYPLYGFHFSVHRWVVRLTNVKFFTFLFGDSSYIVGYLKYIGYDLGRVEQTGSNFGTAVVHETPFLASVGSGTMVADGLSLMNAEYSSSSFRLRRTSIGGANFLGNRITYPAGGRTGDDCLLATKVMIPVDGPVRSGVGLLGSPPFEIPRTVARDADVDTPSGDGLARRLAAKNRHNRRTIALALGVRWLHLFGVVMLAMAAADLFRSFGVLAVAAQMLALVLFSLVFFVLVERASTGFRPLQPLFCSIYDERFWRHERFWKLVLQGLDRTLVGTPFKNVLSRALGTRVGARVFDDGCAVPERTLVSIGDGATLNAGTVIQCHSQEDGAFKSDRTVLGDDVTLGVGAFVHYGVTIGDGVLLEADSFLMKGEEIPAGAHWAGNPAQEHTAEPVAATTTAAATLTAAALTATAAPATTLRPPPVPVPVPPSPLVPRPVPVRPLRPGPAAPALRPAPVRVPRPSPFPRTATVTDPPTAPVRRVGAAWPDPRTTRMPVVSVPRGDPATARLPVVTRPGTLRPGPPRPEPTRPEPTRPEPTRPEPTHHGPDRPDRPWPPVPYPRAGRRHPETPTPTTTEPCGGDCFWLADVEGEP</sequence>
<feature type="compositionally biased region" description="Low complexity" evidence="1">
    <location>
        <begin position="928"/>
        <end position="944"/>
    </location>
</feature>
<dbReference type="Gene3D" id="2.160.10.10">
    <property type="entry name" value="Hexapeptide repeat proteins"/>
    <property type="match status" value="2"/>
</dbReference>
<dbReference type="PROSITE" id="PS50075">
    <property type="entry name" value="CARRIER"/>
    <property type="match status" value="1"/>
</dbReference>
<feature type="region of interest" description="Disordered" evidence="1">
    <location>
        <begin position="1"/>
        <end position="20"/>
    </location>
</feature>
<dbReference type="PANTHER" id="PTHR43300">
    <property type="entry name" value="ACETYLTRANSFERASE"/>
    <property type="match status" value="1"/>
</dbReference>
<dbReference type="SUPFAM" id="SSF47336">
    <property type="entry name" value="ACP-like"/>
    <property type="match status" value="1"/>
</dbReference>
<feature type="transmembrane region" description="Helical" evidence="2">
    <location>
        <begin position="183"/>
        <end position="209"/>
    </location>
</feature>
<proteinExistence type="predicted"/>
<evidence type="ECO:0000313" key="4">
    <source>
        <dbReference type="EMBL" id="RZT85206.1"/>
    </source>
</evidence>
<dbReference type="Proteomes" id="UP000291591">
    <property type="component" value="Unassembled WGS sequence"/>
</dbReference>
<dbReference type="InterPro" id="IPR009081">
    <property type="entry name" value="PP-bd_ACP"/>
</dbReference>
<feature type="transmembrane region" description="Helical" evidence="2">
    <location>
        <begin position="424"/>
        <end position="449"/>
    </location>
</feature>
<accession>A0A4Q7UU08</accession>
<keyword evidence="2" id="KW-0812">Transmembrane</keyword>
<feature type="domain" description="Carrier" evidence="3">
    <location>
        <begin position="18"/>
        <end position="95"/>
    </location>
</feature>
<dbReference type="PANTHER" id="PTHR43300:SF11">
    <property type="entry name" value="ACETYLTRANSFERASE RV3034C-RELATED"/>
    <property type="match status" value="1"/>
</dbReference>